<dbReference type="Proteomes" id="UP001165393">
    <property type="component" value="Unassembled WGS sequence"/>
</dbReference>
<dbReference type="GO" id="GO:0016020">
    <property type="term" value="C:membrane"/>
    <property type="evidence" value="ECO:0007669"/>
    <property type="project" value="UniProtKB-SubCell"/>
</dbReference>
<dbReference type="EMBL" id="JAMQGP010000011">
    <property type="protein sequence ID" value="MCM2681500.1"/>
    <property type="molecule type" value="Genomic_DNA"/>
</dbReference>
<dbReference type="AlphaFoldDB" id="A0AA41W9B0"/>
<keyword evidence="8" id="KW-0436">Ligase</keyword>
<feature type="transmembrane region" description="Helical" evidence="5">
    <location>
        <begin position="167"/>
        <end position="184"/>
    </location>
</feature>
<feature type="domain" description="DUF5935" evidence="7">
    <location>
        <begin position="1"/>
        <end position="170"/>
    </location>
</feature>
<dbReference type="InterPro" id="IPR051533">
    <property type="entry name" value="WaaL-like"/>
</dbReference>
<gene>
    <name evidence="8" type="ORF">NAF29_17780</name>
</gene>
<dbReference type="InterPro" id="IPR017528">
    <property type="entry name" value="CHP03097O-antigen_lig-rel"/>
</dbReference>
<evidence type="ECO:0000256" key="4">
    <source>
        <dbReference type="ARBA" id="ARBA00023136"/>
    </source>
</evidence>
<feature type="transmembrane region" description="Helical" evidence="5">
    <location>
        <begin position="99"/>
        <end position="117"/>
    </location>
</feature>
<reference evidence="8 9" key="1">
    <citation type="journal article" date="2013" name="Antonie Van Leeuwenhoek">
        <title>Echinimonas agarilytica gen. nov., sp. nov., a new gammaproteobacterium isolated from the sea urchin Strongylocentrotus intermedius.</title>
        <authorList>
            <person name="Nedashkovskaya O.I."/>
            <person name="Stenkova A.M."/>
            <person name="Zhukova N.V."/>
            <person name="Van Trappen S."/>
            <person name="Lee J.S."/>
            <person name="Kim S.B."/>
        </authorList>
    </citation>
    <scope>NUCLEOTIDE SEQUENCE [LARGE SCALE GENOMIC DNA]</scope>
    <source>
        <strain evidence="8 9">KMM 6351</strain>
    </source>
</reference>
<name>A0AA41W9B0_9GAMM</name>
<dbReference type="NCBIfam" id="TIGR03097">
    <property type="entry name" value="PEP_O_lig_1"/>
    <property type="match status" value="1"/>
</dbReference>
<dbReference type="PANTHER" id="PTHR37422">
    <property type="entry name" value="TEICHURONIC ACID BIOSYNTHESIS PROTEIN TUAE"/>
    <property type="match status" value="1"/>
</dbReference>
<evidence type="ECO:0000259" key="7">
    <source>
        <dbReference type="Pfam" id="PF19358"/>
    </source>
</evidence>
<dbReference type="InterPro" id="IPR045979">
    <property type="entry name" value="DUF5935"/>
</dbReference>
<proteinExistence type="predicted"/>
<dbReference type="Pfam" id="PF04932">
    <property type="entry name" value="Wzy_C"/>
    <property type="match status" value="1"/>
</dbReference>
<evidence type="ECO:0000256" key="5">
    <source>
        <dbReference type="SAM" id="Phobius"/>
    </source>
</evidence>
<feature type="transmembrane region" description="Helical" evidence="5">
    <location>
        <begin position="191"/>
        <end position="208"/>
    </location>
</feature>
<feature type="transmembrane region" description="Helical" evidence="5">
    <location>
        <begin position="214"/>
        <end position="230"/>
    </location>
</feature>
<dbReference type="InterPro" id="IPR007016">
    <property type="entry name" value="O-antigen_ligase-rel_domated"/>
</dbReference>
<feature type="transmembrane region" description="Helical" evidence="5">
    <location>
        <begin position="75"/>
        <end position="93"/>
    </location>
</feature>
<keyword evidence="4 5" id="KW-0472">Membrane</keyword>
<feature type="transmembrane region" description="Helical" evidence="5">
    <location>
        <begin position="378"/>
        <end position="400"/>
    </location>
</feature>
<dbReference type="PANTHER" id="PTHR37422:SF21">
    <property type="entry name" value="EXOQ-LIKE PROTEIN"/>
    <property type="match status" value="1"/>
</dbReference>
<dbReference type="GO" id="GO:0016874">
    <property type="term" value="F:ligase activity"/>
    <property type="evidence" value="ECO:0007669"/>
    <property type="project" value="UniProtKB-KW"/>
</dbReference>
<protein>
    <submittedName>
        <fullName evidence="8">O-glycosylation ligase, exosortase A system-associated</fullName>
    </submittedName>
</protein>
<keyword evidence="3 5" id="KW-1133">Transmembrane helix</keyword>
<sequence length="441" mass="48960">MRDPIFLAAFIYLLYLGLKHPSVAVSTWLWVAMVMPKNALYGFGSSMRFNAFIALATIATTVLNNKKVKGCFDAISFMAVAFFVQMTLSSIFAENDPKPVWVAYDKAVKILLLYFFATALINTRKQLELFVLAMLIGLSYHGVIEGLKFAASGGGHRIHTGFMGDNNMLALALCMAMPLFGYFMAQAPNKIYRWAAAGCMLLFALSIMGTNSRGGFVGMAFLLLMNFVFAKKKLGLGVIYTIGIIFAVSLMQDQYIDRLNTIDNAAESDGSFMGRLVAWKVATLLALEHPFLGVGFYGLQNHGLFFGQAENYDNLSFIPAPDIYFATFAKAAHSIYFQVLSDHGFVGFFIYFGMIGIAIIKAMNLMMSATSEEWMRNLAKYVLVALMVFCLSGAALSFAYNDVSFALLAMVTIMGKIKRTQQQEQHKIKMRERELRLAGKL</sequence>
<evidence type="ECO:0000259" key="6">
    <source>
        <dbReference type="Pfam" id="PF04932"/>
    </source>
</evidence>
<feature type="transmembrane region" description="Helical" evidence="5">
    <location>
        <begin position="40"/>
        <end position="63"/>
    </location>
</feature>
<accession>A0AA41W9B0</accession>
<feature type="transmembrane region" description="Helical" evidence="5">
    <location>
        <begin position="129"/>
        <end position="147"/>
    </location>
</feature>
<evidence type="ECO:0000256" key="1">
    <source>
        <dbReference type="ARBA" id="ARBA00004141"/>
    </source>
</evidence>
<keyword evidence="9" id="KW-1185">Reference proteome</keyword>
<feature type="transmembrane region" description="Helical" evidence="5">
    <location>
        <begin position="345"/>
        <end position="366"/>
    </location>
</feature>
<feature type="transmembrane region" description="Helical" evidence="5">
    <location>
        <begin position="237"/>
        <end position="256"/>
    </location>
</feature>
<evidence type="ECO:0000256" key="2">
    <source>
        <dbReference type="ARBA" id="ARBA00022692"/>
    </source>
</evidence>
<keyword evidence="2 5" id="KW-0812">Transmembrane</keyword>
<dbReference type="Pfam" id="PF19358">
    <property type="entry name" value="DUF5935"/>
    <property type="match status" value="1"/>
</dbReference>
<dbReference type="RefSeq" id="WP_251262980.1">
    <property type="nucleotide sequence ID" value="NZ_JAMQGP010000011.1"/>
</dbReference>
<comment type="caution">
    <text evidence="8">The sequence shown here is derived from an EMBL/GenBank/DDBJ whole genome shotgun (WGS) entry which is preliminary data.</text>
</comment>
<feature type="domain" description="O-antigen ligase-related" evidence="6">
    <location>
        <begin position="200"/>
        <end position="352"/>
    </location>
</feature>
<comment type="subcellular location">
    <subcellularLocation>
        <location evidence="1">Membrane</location>
        <topology evidence="1">Multi-pass membrane protein</topology>
    </subcellularLocation>
</comment>
<evidence type="ECO:0000313" key="9">
    <source>
        <dbReference type="Proteomes" id="UP001165393"/>
    </source>
</evidence>
<evidence type="ECO:0000313" key="8">
    <source>
        <dbReference type="EMBL" id="MCM2681500.1"/>
    </source>
</evidence>
<organism evidence="8 9">
    <name type="scientific">Echinimonas agarilytica</name>
    <dbReference type="NCBI Taxonomy" id="1215918"/>
    <lineage>
        <taxon>Bacteria</taxon>
        <taxon>Pseudomonadati</taxon>
        <taxon>Pseudomonadota</taxon>
        <taxon>Gammaproteobacteria</taxon>
        <taxon>Alteromonadales</taxon>
        <taxon>Echinimonadaceae</taxon>
        <taxon>Echinimonas</taxon>
    </lineage>
</organism>
<evidence type="ECO:0000256" key="3">
    <source>
        <dbReference type="ARBA" id="ARBA00022989"/>
    </source>
</evidence>